<dbReference type="EMBL" id="JALJYF010000001">
    <property type="protein sequence ID" value="MCP1726628.1"/>
    <property type="molecule type" value="Genomic_DNA"/>
</dbReference>
<dbReference type="NCBIfam" id="NF000582">
    <property type="entry name" value="PRK00006.1"/>
    <property type="match status" value="1"/>
</dbReference>
<feature type="active site" evidence="9">
    <location>
        <position position="53"/>
    </location>
</feature>
<dbReference type="SUPFAM" id="SSF54637">
    <property type="entry name" value="Thioesterase/thiol ester dehydrase-isomerase"/>
    <property type="match status" value="1"/>
</dbReference>
<keyword evidence="3 9" id="KW-0963">Cytoplasm</keyword>
<dbReference type="Gene3D" id="3.10.129.10">
    <property type="entry name" value="Hotdog Thioesterase"/>
    <property type="match status" value="1"/>
</dbReference>
<dbReference type="Proteomes" id="UP001523550">
    <property type="component" value="Unassembled WGS sequence"/>
</dbReference>
<keyword evidence="4 9" id="KW-0444">Lipid biosynthesis</keyword>
<gene>
    <name evidence="9" type="primary">fabZ</name>
    <name evidence="10" type="ORF">J2T60_000593</name>
</gene>
<dbReference type="HAMAP" id="MF_00406">
    <property type="entry name" value="FabZ"/>
    <property type="match status" value="1"/>
</dbReference>
<keyword evidence="11" id="KW-1185">Reference proteome</keyword>
<evidence type="ECO:0000256" key="3">
    <source>
        <dbReference type="ARBA" id="ARBA00022490"/>
    </source>
</evidence>
<keyword evidence="7 9" id="KW-0456">Lyase</keyword>
<evidence type="ECO:0000313" key="11">
    <source>
        <dbReference type="Proteomes" id="UP001523550"/>
    </source>
</evidence>
<reference evidence="10 11" key="1">
    <citation type="submission" date="2022-03" db="EMBL/GenBank/DDBJ databases">
        <title>Genomic Encyclopedia of Type Strains, Phase III (KMG-III): the genomes of soil and plant-associated and newly described type strains.</title>
        <authorList>
            <person name="Whitman W."/>
        </authorList>
    </citation>
    <scope>NUCLEOTIDE SEQUENCE [LARGE SCALE GENOMIC DNA]</scope>
    <source>
        <strain evidence="10 11">BSker1</strain>
    </source>
</reference>
<evidence type="ECO:0000256" key="9">
    <source>
        <dbReference type="HAMAP-Rule" id="MF_00406"/>
    </source>
</evidence>
<keyword evidence="6 9" id="KW-0443">Lipid metabolism</keyword>
<evidence type="ECO:0000313" key="10">
    <source>
        <dbReference type="EMBL" id="MCP1726628.1"/>
    </source>
</evidence>
<evidence type="ECO:0000256" key="8">
    <source>
        <dbReference type="ARBA" id="ARBA00025049"/>
    </source>
</evidence>
<dbReference type="GO" id="GO:0019171">
    <property type="term" value="F:(3R)-hydroxyacyl-[acyl-carrier-protein] dehydratase activity"/>
    <property type="evidence" value="ECO:0007669"/>
    <property type="project" value="UniProtKB-EC"/>
</dbReference>
<organism evidence="10 11">
    <name type="scientific">Natronospira proteinivora</name>
    <dbReference type="NCBI Taxonomy" id="1807133"/>
    <lineage>
        <taxon>Bacteria</taxon>
        <taxon>Pseudomonadati</taxon>
        <taxon>Pseudomonadota</taxon>
        <taxon>Gammaproteobacteria</taxon>
        <taxon>Natronospirales</taxon>
        <taxon>Natronospiraceae</taxon>
        <taxon>Natronospira</taxon>
    </lineage>
</organism>
<sequence length="151" mass="17136">MSSPITMDVHRIQEWLPHRYPFLLVDRVEECQPGEFIRALKNVSVNEPFFPGHFPQRAVMPGVLILEAMAQASGLLAFETQDNPPDDNMLFYFVGIDKARFKRVVEPGDQLMLHSTIIRNSRGMWKFDCKAEVDGQVAAAAEVMCAAREIE</sequence>
<comment type="subcellular location">
    <subcellularLocation>
        <location evidence="1 9">Cytoplasm</location>
    </subcellularLocation>
</comment>
<keyword evidence="5 9" id="KW-0441">Lipid A biosynthesis</keyword>
<dbReference type="PANTHER" id="PTHR30272">
    <property type="entry name" value="3-HYDROXYACYL-[ACYL-CARRIER-PROTEIN] DEHYDRATASE"/>
    <property type="match status" value="1"/>
</dbReference>
<dbReference type="EC" id="4.2.1.59" evidence="9"/>
<evidence type="ECO:0000256" key="5">
    <source>
        <dbReference type="ARBA" id="ARBA00022556"/>
    </source>
</evidence>
<dbReference type="InterPro" id="IPR013114">
    <property type="entry name" value="FabA_FabZ"/>
</dbReference>
<protein>
    <recommendedName>
        <fullName evidence="9">3-hydroxyacyl-[acyl-carrier-protein] dehydratase FabZ</fullName>
        <ecNumber evidence="9">4.2.1.59</ecNumber>
    </recommendedName>
    <alternativeName>
        <fullName evidence="9">(3R)-hydroxymyristoyl-[acyl-carrier-protein] dehydratase</fullName>
        <shortName evidence="9">(3R)-hydroxymyristoyl-ACP dehydrase</shortName>
    </alternativeName>
    <alternativeName>
        <fullName evidence="9">Beta-hydroxyacyl-ACP dehydratase</fullName>
    </alternativeName>
</protein>
<evidence type="ECO:0000256" key="6">
    <source>
        <dbReference type="ARBA" id="ARBA00023098"/>
    </source>
</evidence>
<evidence type="ECO:0000256" key="2">
    <source>
        <dbReference type="ARBA" id="ARBA00009174"/>
    </source>
</evidence>
<comment type="catalytic activity">
    <reaction evidence="9">
        <text>a (3R)-hydroxyacyl-[ACP] = a (2E)-enoyl-[ACP] + H2O</text>
        <dbReference type="Rhea" id="RHEA:13097"/>
        <dbReference type="Rhea" id="RHEA-COMP:9925"/>
        <dbReference type="Rhea" id="RHEA-COMP:9945"/>
        <dbReference type="ChEBI" id="CHEBI:15377"/>
        <dbReference type="ChEBI" id="CHEBI:78784"/>
        <dbReference type="ChEBI" id="CHEBI:78827"/>
        <dbReference type="EC" id="4.2.1.59"/>
    </reaction>
</comment>
<evidence type="ECO:0000256" key="7">
    <source>
        <dbReference type="ARBA" id="ARBA00023239"/>
    </source>
</evidence>
<dbReference type="InterPro" id="IPR010084">
    <property type="entry name" value="FabZ"/>
</dbReference>
<dbReference type="PANTHER" id="PTHR30272:SF1">
    <property type="entry name" value="3-HYDROXYACYL-[ACYL-CARRIER-PROTEIN] DEHYDRATASE"/>
    <property type="match status" value="1"/>
</dbReference>
<comment type="caution">
    <text evidence="10">The sequence shown here is derived from an EMBL/GenBank/DDBJ whole genome shotgun (WGS) entry which is preliminary data.</text>
</comment>
<dbReference type="InterPro" id="IPR029069">
    <property type="entry name" value="HotDog_dom_sf"/>
</dbReference>
<evidence type="ECO:0000256" key="4">
    <source>
        <dbReference type="ARBA" id="ARBA00022516"/>
    </source>
</evidence>
<dbReference type="NCBIfam" id="TIGR01750">
    <property type="entry name" value="fabZ"/>
    <property type="match status" value="1"/>
</dbReference>
<comment type="function">
    <text evidence="8 9">Involved in unsaturated fatty acids biosynthesis. Catalyzes the dehydration of short chain beta-hydroxyacyl-ACPs and long chain saturated and unsaturated beta-hydroxyacyl-ACPs.</text>
</comment>
<comment type="similarity">
    <text evidence="2 9">Belongs to the thioester dehydratase family. FabZ subfamily.</text>
</comment>
<name>A0ABT1G5Q8_9GAMM</name>
<dbReference type="Pfam" id="PF07977">
    <property type="entry name" value="FabA"/>
    <property type="match status" value="1"/>
</dbReference>
<evidence type="ECO:0000256" key="1">
    <source>
        <dbReference type="ARBA" id="ARBA00004496"/>
    </source>
</evidence>
<proteinExistence type="inferred from homology"/>
<dbReference type="CDD" id="cd01288">
    <property type="entry name" value="FabZ"/>
    <property type="match status" value="1"/>
</dbReference>
<accession>A0ABT1G5Q8</accession>